<evidence type="ECO:0000313" key="2">
    <source>
        <dbReference type="Proteomes" id="UP000001396"/>
    </source>
</evidence>
<proteinExistence type="predicted"/>
<evidence type="ECO:0008006" key="3">
    <source>
        <dbReference type="Google" id="ProtNLM"/>
    </source>
</evidence>
<dbReference type="Gene3D" id="3.30.559.10">
    <property type="entry name" value="Chloramphenicol acetyltransferase-like domain"/>
    <property type="match status" value="1"/>
</dbReference>
<dbReference type="PANTHER" id="PTHR28037:SF1">
    <property type="entry name" value="ALCOHOL O-ACETYLTRANSFERASE 1-RELATED"/>
    <property type="match status" value="1"/>
</dbReference>
<gene>
    <name evidence="1" type="ORF">PPL_10540</name>
</gene>
<dbReference type="SUPFAM" id="SSF52777">
    <property type="entry name" value="CoA-dependent acyltransferases"/>
    <property type="match status" value="4"/>
</dbReference>
<dbReference type="PANTHER" id="PTHR28037">
    <property type="entry name" value="ALCOHOL O-ACETYLTRANSFERASE 1-RELATED"/>
    <property type="match status" value="1"/>
</dbReference>
<name>D3BRD2_HETP5</name>
<dbReference type="InterPro" id="IPR052058">
    <property type="entry name" value="Alcohol_O-acetyltransferase"/>
</dbReference>
<dbReference type="STRING" id="670386.D3BRD2"/>
<comment type="caution">
    <text evidence="1">The sequence shown here is derived from an EMBL/GenBank/DDBJ whole genome shotgun (WGS) entry which is preliminary data.</text>
</comment>
<dbReference type="RefSeq" id="XP_020428098.1">
    <property type="nucleotide sequence ID" value="XM_020581311.1"/>
</dbReference>
<protein>
    <recommendedName>
        <fullName evidence="3">Condensation domain-containing protein</fullName>
    </recommendedName>
</protein>
<keyword evidence="2" id="KW-1185">Reference proteome</keyword>
<dbReference type="GeneID" id="31366009"/>
<dbReference type="InterPro" id="IPR010828">
    <property type="entry name" value="Atf2/Sli1-like"/>
</dbReference>
<dbReference type="Proteomes" id="UP000001396">
    <property type="component" value="Unassembled WGS sequence"/>
</dbReference>
<reference evidence="1 2" key="1">
    <citation type="journal article" date="2011" name="Genome Res.">
        <title>Phylogeny-wide analysis of social amoeba genomes highlights ancient origins for complex intercellular communication.</title>
        <authorList>
            <person name="Heidel A.J."/>
            <person name="Lawal H.M."/>
            <person name="Felder M."/>
            <person name="Schilde C."/>
            <person name="Helps N.R."/>
            <person name="Tunggal B."/>
            <person name="Rivero F."/>
            <person name="John U."/>
            <person name="Schleicher M."/>
            <person name="Eichinger L."/>
            <person name="Platzer M."/>
            <person name="Noegel A.A."/>
            <person name="Schaap P."/>
            <person name="Gloeckner G."/>
        </authorList>
    </citation>
    <scope>NUCLEOTIDE SEQUENCE [LARGE SCALE GENOMIC DNA]</scope>
    <source>
        <strain evidence="2">ATCC 26659 / Pp 5 / PN500</strain>
    </source>
</reference>
<dbReference type="AlphaFoldDB" id="D3BRD2"/>
<organism evidence="1 2">
    <name type="scientific">Heterostelium pallidum (strain ATCC 26659 / Pp 5 / PN500)</name>
    <name type="common">Cellular slime mold</name>
    <name type="synonym">Polysphondylium pallidum</name>
    <dbReference type="NCBI Taxonomy" id="670386"/>
    <lineage>
        <taxon>Eukaryota</taxon>
        <taxon>Amoebozoa</taxon>
        <taxon>Evosea</taxon>
        <taxon>Eumycetozoa</taxon>
        <taxon>Dictyostelia</taxon>
        <taxon>Acytosteliales</taxon>
        <taxon>Acytosteliaceae</taxon>
        <taxon>Heterostelium</taxon>
    </lineage>
</organism>
<dbReference type="InParanoid" id="D3BRD2"/>
<dbReference type="EMBL" id="ADBJ01000050">
    <property type="protein sequence ID" value="EFA75964.1"/>
    <property type="molecule type" value="Genomic_DNA"/>
</dbReference>
<sequence length="940" mass="107502">MNKTKDIEFQNHSMIGGGGGNGIEKGDLSKDTTKKYLDVFRPLGLSEKYQLSKQLADVFGSMSCNSIIKVPPQHVPIQDEYLKKILYHAFKNLVDKFPQLVYKVVDYNTNNPLFVKIPPFSIDTVVKVTNGVDYRDEEARYKLIQEQINYEFDLDSDSPQWYWRVCKCDKYPDEFMIFLVFNHLLADGVGSLSLYIEVLSTGATCDYEKLPNIPASRLITPKEVYEPTQLVENVNPYKLTDEPVAPTSSIQDKLKANLPSFLKKTDSIWLGVRPARLEKFDTRIKQVLVDKSDYSLVLKKSKEMGVTPHSFIYTTFILAVMEVFGNGERMGVRSSTPFNARSYCKPKVPLTDLGMFISSVVRDVHATPAELRANFWQYCKEYMHSIKNDYPQGMKNLNYLEGLGQFPDAYTKHWQDRIKNMPMGRACSFIYADLGRFPDLPKKHWRVETISTFQSAFISSSAIIYNCTVIDGNFTGSLTYQNGDFTVDEIDRFRKHLRNIIIGIDLDRLKGSVDEYLRSIVFPSISELCKKIPQLSLSVVDINTNTPKFLQIQELDLNKLVTFDQTSYDTLTEPIQQEIGKDFDIYDSSLPLWRLRIFTTTKDQPGHFNVIWVVHHVISDGISTTILMKQLLDEMNRNSNNISDIVKHISTVDLSNEKLVVQPPFDMRTAHHPTVLDLLPVVFKHFLVPSFIKRYWSTPRFWDGEEAAVKEMHNTQVLHLEFDQLPALLQTCRANQTTPHAAIYVAIVLATLKVFGEQLQLISATPFSGRNHCTPPVPSDEVGNFVGGYERTKDYSYSHLIQPANFWSECKQYKQEIANNMITDIKTTNMLKHVGEFPSAWNDFWYNRLNTHPKGRITSFELSDLGNVQFNNSNNNILLKSAVFTQSTNVLGSVFNVNTITTNNILQCTVTWQLNAISDQHASDFIQELNTILIRIISDK</sequence>
<evidence type="ECO:0000313" key="1">
    <source>
        <dbReference type="EMBL" id="EFA75964.1"/>
    </source>
</evidence>
<dbReference type="InterPro" id="IPR023213">
    <property type="entry name" value="CAT-like_dom_sf"/>
</dbReference>
<accession>D3BRD2</accession>
<dbReference type="Pfam" id="PF07247">
    <property type="entry name" value="AATase"/>
    <property type="match status" value="1"/>
</dbReference>